<keyword evidence="9" id="KW-0378">Hydrolase</keyword>
<evidence type="ECO:0000256" key="14">
    <source>
        <dbReference type="ARBA" id="ARBA00069039"/>
    </source>
</evidence>
<evidence type="ECO:0000313" key="17">
    <source>
        <dbReference type="EnsemblMetazoa" id="PPAI006029-PA"/>
    </source>
</evidence>
<evidence type="ECO:0000256" key="5">
    <source>
        <dbReference type="ARBA" id="ARBA00022645"/>
    </source>
</evidence>
<protein>
    <recommendedName>
        <fullName evidence="14">Zinc carboxypeptidase A 1</fullName>
    </recommendedName>
</protein>
<keyword evidence="5" id="KW-0121">Carboxypeptidase</keyword>
<dbReference type="FunFam" id="3.30.70.340:FF:000002">
    <property type="entry name" value="Carboxypeptidase A"/>
    <property type="match status" value="2"/>
</dbReference>
<reference evidence="17" key="1">
    <citation type="submission" date="2022-08" db="UniProtKB">
        <authorList>
            <consortium name="EnsemblMetazoa"/>
        </authorList>
    </citation>
    <scope>IDENTIFICATION</scope>
    <source>
        <strain evidence="17">Israel</strain>
    </source>
</reference>
<dbReference type="GO" id="GO:0006508">
    <property type="term" value="P:proteolysis"/>
    <property type="evidence" value="ECO:0007669"/>
    <property type="project" value="UniProtKB-KW"/>
</dbReference>
<dbReference type="Gene3D" id="3.40.630.10">
    <property type="entry name" value="Zn peptidases"/>
    <property type="match status" value="5"/>
</dbReference>
<dbReference type="GO" id="GO:0008270">
    <property type="term" value="F:zinc ion binding"/>
    <property type="evidence" value="ECO:0007669"/>
    <property type="project" value="InterPro"/>
</dbReference>
<accession>A0A1B0DDQ6</accession>
<evidence type="ECO:0000313" key="18">
    <source>
        <dbReference type="Proteomes" id="UP000092462"/>
    </source>
</evidence>
<evidence type="ECO:0000256" key="3">
    <source>
        <dbReference type="ARBA" id="ARBA00005988"/>
    </source>
</evidence>
<dbReference type="SUPFAM" id="SSF53187">
    <property type="entry name" value="Zn-dependent exopeptidases"/>
    <property type="match status" value="3"/>
</dbReference>
<dbReference type="VEuPathDB" id="VectorBase:PPAPM1_000281"/>
<feature type="active site" description="Proton donor/acceptor" evidence="15">
    <location>
        <position position="1044"/>
    </location>
</feature>
<dbReference type="PANTHER" id="PTHR11705:SF153">
    <property type="entry name" value="ZINC CARBOXYPEPTIDASE A 1-LIKE PROTEIN"/>
    <property type="match status" value="1"/>
</dbReference>
<comment type="cofactor">
    <cofactor evidence="1">
        <name>Zn(2+)</name>
        <dbReference type="ChEBI" id="CHEBI:29105"/>
    </cofactor>
</comment>
<dbReference type="Gene3D" id="3.30.70.340">
    <property type="entry name" value="Metallocarboxypeptidase-like"/>
    <property type="match status" value="2"/>
</dbReference>
<sequence length="1086" mass="124420">MYSLEELYDEVTVIQGGTTYEGRNILGVNINRNPGQNPGIFIESQIHANEWITSGSTTWIINKLLTATTAEPEIKNLADNINWYIFPIINVDGYEYTRNVYRMWRKTRSQQGLICNGVDPNRNWDVYWEKGGIGSSANMCDGTFAGPEAFSEIETKSLSEYILSLADNLNFYIGFHSAANMLLFPWGHTNNPSPYYPQFMEIATATVNALHARHGTNYTYGPVYSTIYPTTGISADWVHYALGIPGFTYEFRNMNTATGEYYGALAPPEEIQPNAEEVLDSLVVLVQKATENGYGKMGKNGVVLIFICILATIVSCEKARFDNYRVFTVGVDSEDQIKVLLDLERMSSSGYDFWTSPTKIGRSVDIMVPPHKSAEFEEVMTTYQFATTLKVENVQELIDNEQPKFRARDGEFGWTQYHTIEEIYAWLDLMLEQYSNVLTPINAGNSYEGQPIRGVLLSYREGNPAVFIESNTHAREWITSATATYILNEFLTSTDPDIRRIAQNYDWYIFPIYNPDGFRFTHENNRMWRKTRSRHGLICKETYAGPEVFSEPETRQIADFVLQHANHIKLYLSFHSYGQLLLYPWCYKSEPADNFDDLVRIGTATYDRLKEIHGTEYTVESAFDLYICTGSSIDWVYGEAGIKLGFTYEFRDTGRYGFILPADQIIPNAIEILQSIIAMLDESDSLVHTEDRFDKMGKIGVVLTFVCILATIVSCEKARFDDYRVFTVRVDSEDQLKVLRELESVSSSSYDFWTSPTKIGRSVDIMVPPHKSAEFEEVMTTYQFATTLKVENVQELIDNEQPKFRARDGEFGWTQYHTLEEIYAWLDLMLEQYSTVLTPIDAGNSFEGLPIRGVLLSYREGNPAVFIESNTHAREWITSATATYVLNEFLTSTDPDIRRIAESYDWYIFPNVNPDGFRFSHENNRMWRKTRSRNGLTYAGPQGFSEPETRQLADFILDHVNHIKVFLSFHSYSQLLLYPWSYTAERADNYDDLHQIGVVTGDRLKELYDTEYTIQSSYELYISTGTSVDWTYGQAGIRIGYTYEFRDTGRYGFILPADQIIPNAVEVLQSMIAMLDECENLGYMTL</sequence>
<dbReference type="GO" id="GO:0005615">
    <property type="term" value="C:extracellular space"/>
    <property type="evidence" value="ECO:0007669"/>
    <property type="project" value="TreeGrafter"/>
</dbReference>
<dbReference type="PRINTS" id="PR00765">
    <property type="entry name" value="CRBOXYPTASEA"/>
</dbReference>
<keyword evidence="7" id="KW-0479">Metal-binding</keyword>
<dbReference type="VEuPathDB" id="VectorBase:PPAI006029"/>
<evidence type="ECO:0000256" key="4">
    <source>
        <dbReference type="ARBA" id="ARBA00022525"/>
    </source>
</evidence>
<name>A0A1B0DDQ6_PHLPP</name>
<evidence type="ECO:0000256" key="8">
    <source>
        <dbReference type="ARBA" id="ARBA00022729"/>
    </source>
</evidence>
<evidence type="ECO:0000256" key="7">
    <source>
        <dbReference type="ARBA" id="ARBA00022723"/>
    </source>
</evidence>
<dbReference type="PROSITE" id="PS52035">
    <property type="entry name" value="PEPTIDASE_M14"/>
    <property type="match status" value="3"/>
</dbReference>
<feature type="active site" description="Proton donor/acceptor" evidence="15">
    <location>
        <position position="250"/>
    </location>
</feature>
<dbReference type="InterPro" id="IPR057247">
    <property type="entry name" value="CARBOXYPEPT_ZN_2"/>
</dbReference>
<dbReference type="SUPFAM" id="SSF54897">
    <property type="entry name" value="Protease propeptides/inhibitors"/>
    <property type="match status" value="2"/>
</dbReference>
<keyword evidence="10" id="KW-0862">Zinc</keyword>
<evidence type="ECO:0000256" key="12">
    <source>
        <dbReference type="ARBA" id="ARBA00023157"/>
    </source>
</evidence>
<dbReference type="PROSITE" id="PS00132">
    <property type="entry name" value="CARBOXYPEPT_ZN_1"/>
    <property type="match status" value="3"/>
</dbReference>
<evidence type="ECO:0000256" key="9">
    <source>
        <dbReference type="ARBA" id="ARBA00022801"/>
    </source>
</evidence>
<proteinExistence type="inferred from homology"/>
<feature type="domain" description="Peptidase M14" evidence="16">
    <location>
        <begin position="416"/>
        <end position="683"/>
    </location>
</feature>
<evidence type="ECO:0000256" key="6">
    <source>
        <dbReference type="ARBA" id="ARBA00022670"/>
    </source>
</evidence>
<keyword evidence="12" id="KW-1015">Disulfide bond</keyword>
<feature type="domain" description="Peptidase M14" evidence="16">
    <location>
        <begin position="815"/>
        <end position="1078"/>
    </location>
</feature>
<keyword evidence="8" id="KW-0732">Signal</keyword>
<organism evidence="17 18">
    <name type="scientific">Phlebotomus papatasi</name>
    <name type="common">Sandfly</name>
    <dbReference type="NCBI Taxonomy" id="29031"/>
    <lineage>
        <taxon>Eukaryota</taxon>
        <taxon>Metazoa</taxon>
        <taxon>Ecdysozoa</taxon>
        <taxon>Arthropoda</taxon>
        <taxon>Hexapoda</taxon>
        <taxon>Insecta</taxon>
        <taxon>Pterygota</taxon>
        <taxon>Neoptera</taxon>
        <taxon>Endopterygota</taxon>
        <taxon>Diptera</taxon>
        <taxon>Nematocera</taxon>
        <taxon>Psychodoidea</taxon>
        <taxon>Psychodidae</taxon>
        <taxon>Phlebotomus</taxon>
        <taxon>Phlebotomus</taxon>
    </lineage>
</organism>
<keyword evidence="4" id="KW-0964">Secreted</keyword>
<dbReference type="Pfam" id="PF02244">
    <property type="entry name" value="Propep_M14"/>
    <property type="match status" value="2"/>
</dbReference>
<dbReference type="EnsemblMetazoa" id="PPAI006029-RA">
    <property type="protein sequence ID" value="PPAI006029-PA"/>
    <property type="gene ID" value="PPAI006029"/>
</dbReference>
<dbReference type="GO" id="GO:0004181">
    <property type="term" value="F:metallocarboxypeptidase activity"/>
    <property type="evidence" value="ECO:0007669"/>
    <property type="project" value="InterPro"/>
</dbReference>
<dbReference type="EMBL" id="AJVK01032164">
    <property type="status" value="NOT_ANNOTATED_CDS"/>
    <property type="molecule type" value="Genomic_DNA"/>
</dbReference>
<dbReference type="PANTHER" id="PTHR11705">
    <property type="entry name" value="PROTEASE FAMILY M14 CARBOXYPEPTIDASE A,B"/>
    <property type="match status" value="1"/>
</dbReference>
<evidence type="ECO:0000256" key="15">
    <source>
        <dbReference type="PROSITE-ProRule" id="PRU01379"/>
    </source>
</evidence>
<comment type="subcellular location">
    <subcellularLocation>
        <location evidence="2">Secreted</location>
    </subcellularLocation>
</comment>
<evidence type="ECO:0000256" key="2">
    <source>
        <dbReference type="ARBA" id="ARBA00004613"/>
    </source>
</evidence>
<keyword evidence="18" id="KW-1185">Reference proteome</keyword>
<dbReference type="InterPro" id="IPR000834">
    <property type="entry name" value="Peptidase_M14"/>
</dbReference>
<dbReference type="AlphaFoldDB" id="A0A1B0DDQ6"/>
<dbReference type="InterPro" id="IPR003146">
    <property type="entry name" value="M14A_act_pep"/>
</dbReference>
<comment type="function">
    <text evidence="13">Involved in the digestion of the blood meal.</text>
</comment>
<dbReference type="SMART" id="SM00631">
    <property type="entry name" value="Zn_pept"/>
    <property type="match status" value="3"/>
</dbReference>
<evidence type="ECO:0000256" key="11">
    <source>
        <dbReference type="ARBA" id="ARBA00023049"/>
    </source>
</evidence>
<dbReference type="PROSITE" id="PS00133">
    <property type="entry name" value="CARBOXYPEPT_ZN_2"/>
    <property type="match status" value="1"/>
</dbReference>
<feature type="active site" description="Proton donor/acceptor" evidence="15">
    <location>
        <position position="649"/>
    </location>
</feature>
<dbReference type="FunFam" id="3.40.630.10:FF:000084">
    <property type="entry name" value="Carboxypeptidase B2"/>
    <property type="match status" value="4"/>
</dbReference>
<dbReference type="VEuPathDB" id="VectorBase:PPAPM1_009754"/>
<evidence type="ECO:0000259" key="16">
    <source>
        <dbReference type="PROSITE" id="PS52035"/>
    </source>
</evidence>
<keyword evidence="11" id="KW-0482">Metalloprotease</keyword>
<evidence type="ECO:0000256" key="13">
    <source>
        <dbReference type="ARBA" id="ARBA00057299"/>
    </source>
</evidence>
<keyword evidence="6" id="KW-0645">Protease</keyword>
<evidence type="ECO:0000256" key="10">
    <source>
        <dbReference type="ARBA" id="ARBA00022833"/>
    </source>
</evidence>
<evidence type="ECO:0000256" key="1">
    <source>
        <dbReference type="ARBA" id="ARBA00001947"/>
    </source>
</evidence>
<comment type="similarity">
    <text evidence="3 15">Belongs to the peptidase M14 family.</text>
</comment>
<dbReference type="InterPro" id="IPR057246">
    <property type="entry name" value="CARBOXYPEPT_ZN_1"/>
</dbReference>
<feature type="domain" description="Peptidase M14" evidence="16">
    <location>
        <begin position="1"/>
        <end position="289"/>
    </location>
</feature>
<dbReference type="FunFam" id="3.40.630.10:FF:000040">
    <property type="entry name" value="zinc carboxypeptidase"/>
    <property type="match status" value="1"/>
</dbReference>
<dbReference type="Proteomes" id="UP000092462">
    <property type="component" value="Unassembled WGS sequence"/>
</dbReference>
<dbReference type="Pfam" id="PF00246">
    <property type="entry name" value="Peptidase_M14"/>
    <property type="match status" value="4"/>
</dbReference>
<dbReference type="InterPro" id="IPR036990">
    <property type="entry name" value="M14A-like_propep"/>
</dbReference>